<organism evidence="3 4">
    <name type="scientific">Mycena albidolilacea</name>
    <dbReference type="NCBI Taxonomy" id="1033008"/>
    <lineage>
        <taxon>Eukaryota</taxon>
        <taxon>Fungi</taxon>
        <taxon>Dikarya</taxon>
        <taxon>Basidiomycota</taxon>
        <taxon>Agaricomycotina</taxon>
        <taxon>Agaricomycetes</taxon>
        <taxon>Agaricomycetidae</taxon>
        <taxon>Agaricales</taxon>
        <taxon>Marasmiineae</taxon>
        <taxon>Mycenaceae</taxon>
        <taxon>Mycena</taxon>
    </lineage>
</organism>
<feature type="compositionally biased region" description="Acidic residues" evidence="1">
    <location>
        <begin position="129"/>
        <end position="139"/>
    </location>
</feature>
<dbReference type="Proteomes" id="UP001218218">
    <property type="component" value="Unassembled WGS sequence"/>
</dbReference>
<keyword evidence="4" id="KW-1185">Reference proteome</keyword>
<protein>
    <recommendedName>
        <fullName evidence="2">DUF6818 domain-containing protein</fullName>
    </recommendedName>
</protein>
<name>A0AAD7EJU2_9AGAR</name>
<feature type="compositionally biased region" description="Basic and acidic residues" evidence="1">
    <location>
        <begin position="117"/>
        <end position="127"/>
    </location>
</feature>
<feature type="compositionally biased region" description="Polar residues" evidence="1">
    <location>
        <begin position="1"/>
        <end position="10"/>
    </location>
</feature>
<evidence type="ECO:0000256" key="1">
    <source>
        <dbReference type="SAM" id="MobiDB-lite"/>
    </source>
</evidence>
<dbReference type="Pfam" id="PF20681">
    <property type="entry name" value="DUF6818"/>
    <property type="match status" value="1"/>
</dbReference>
<dbReference type="InterPro" id="IPR049203">
    <property type="entry name" value="DUF6818"/>
</dbReference>
<dbReference type="PANTHER" id="PTHR34409">
    <property type="entry name" value="SET DOMAIN-CONTAINING PROTEIN"/>
    <property type="match status" value="1"/>
</dbReference>
<feature type="domain" description="DUF6818" evidence="2">
    <location>
        <begin position="77"/>
        <end position="133"/>
    </location>
</feature>
<sequence length="184" mass="20049">MTSRTRTLSSLHPADKVAGVRGKSKGKKRHHSSDLSDDNDAAPPTTKRGRPQGSTNFSKEDLKKFLDIVETLRSLGNGCSERDLKSLDTKYKKTKKPTGNAKCPSKVKRAHAIEASINHHADTRAMSDSESDSSSDDDDVVEVTALSTTVHTVVARRAPSPPICRARMNAPVILSTRSPKFSIR</sequence>
<dbReference type="EMBL" id="JARIHO010000040">
    <property type="protein sequence ID" value="KAJ7327881.1"/>
    <property type="molecule type" value="Genomic_DNA"/>
</dbReference>
<dbReference type="PANTHER" id="PTHR34409:SF1">
    <property type="entry name" value="MYB-LIKE DOMAIN-CONTAINING PROTEIN"/>
    <property type="match status" value="1"/>
</dbReference>
<feature type="compositionally biased region" description="Basic residues" evidence="1">
    <location>
        <begin position="22"/>
        <end position="31"/>
    </location>
</feature>
<feature type="region of interest" description="Disordered" evidence="1">
    <location>
        <begin position="78"/>
        <end position="139"/>
    </location>
</feature>
<evidence type="ECO:0000313" key="3">
    <source>
        <dbReference type="EMBL" id="KAJ7327881.1"/>
    </source>
</evidence>
<gene>
    <name evidence="3" type="ORF">DFH08DRAFT_967673</name>
</gene>
<feature type="compositionally biased region" description="Basic and acidic residues" evidence="1">
    <location>
        <begin position="80"/>
        <end position="91"/>
    </location>
</feature>
<accession>A0AAD7EJU2</accession>
<evidence type="ECO:0000313" key="4">
    <source>
        <dbReference type="Proteomes" id="UP001218218"/>
    </source>
</evidence>
<dbReference type="AlphaFoldDB" id="A0AAD7EJU2"/>
<evidence type="ECO:0000259" key="2">
    <source>
        <dbReference type="Pfam" id="PF20681"/>
    </source>
</evidence>
<feature type="region of interest" description="Disordered" evidence="1">
    <location>
        <begin position="1"/>
        <end position="60"/>
    </location>
</feature>
<comment type="caution">
    <text evidence="3">The sequence shown here is derived from an EMBL/GenBank/DDBJ whole genome shotgun (WGS) entry which is preliminary data.</text>
</comment>
<proteinExistence type="predicted"/>
<reference evidence="3" key="1">
    <citation type="submission" date="2023-03" db="EMBL/GenBank/DDBJ databases">
        <title>Massive genome expansion in bonnet fungi (Mycena s.s.) driven by repeated elements and novel gene families across ecological guilds.</title>
        <authorList>
            <consortium name="Lawrence Berkeley National Laboratory"/>
            <person name="Harder C.B."/>
            <person name="Miyauchi S."/>
            <person name="Viragh M."/>
            <person name="Kuo A."/>
            <person name="Thoen E."/>
            <person name="Andreopoulos B."/>
            <person name="Lu D."/>
            <person name="Skrede I."/>
            <person name="Drula E."/>
            <person name="Henrissat B."/>
            <person name="Morin E."/>
            <person name="Kohler A."/>
            <person name="Barry K."/>
            <person name="LaButti K."/>
            <person name="Morin E."/>
            <person name="Salamov A."/>
            <person name="Lipzen A."/>
            <person name="Mereny Z."/>
            <person name="Hegedus B."/>
            <person name="Baldrian P."/>
            <person name="Stursova M."/>
            <person name="Weitz H."/>
            <person name="Taylor A."/>
            <person name="Grigoriev I.V."/>
            <person name="Nagy L.G."/>
            <person name="Martin F."/>
            <person name="Kauserud H."/>
        </authorList>
    </citation>
    <scope>NUCLEOTIDE SEQUENCE</scope>
    <source>
        <strain evidence="3">CBHHK002</strain>
    </source>
</reference>